<proteinExistence type="predicted"/>
<dbReference type="Proteomes" id="UP000005952">
    <property type="component" value="Chromosome"/>
</dbReference>
<dbReference type="STRING" id="670307.HYPDE_27018"/>
<name>N0B0V3_9HYPH</name>
<organism evidence="2 3">
    <name type="scientific">Hyphomicrobium denitrificans 1NES1</name>
    <dbReference type="NCBI Taxonomy" id="670307"/>
    <lineage>
        <taxon>Bacteria</taxon>
        <taxon>Pseudomonadati</taxon>
        <taxon>Pseudomonadota</taxon>
        <taxon>Alphaproteobacteria</taxon>
        <taxon>Hyphomicrobiales</taxon>
        <taxon>Hyphomicrobiaceae</taxon>
        <taxon>Hyphomicrobium</taxon>
    </lineage>
</organism>
<dbReference type="KEGG" id="hdt:HYPDE_27018"/>
<keyword evidence="3" id="KW-1185">Reference proteome</keyword>
<accession>N0B0V3</accession>
<gene>
    <name evidence="2" type="ORF">HYPDE_27018</name>
</gene>
<evidence type="ECO:0000256" key="1">
    <source>
        <dbReference type="SAM" id="MobiDB-lite"/>
    </source>
</evidence>
<dbReference type="AlphaFoldDB" id="N0B0V3"/>
<protein>
    <submittedName>
        <fullName evidence="2">Uncharacterized protein</fullName>
    </submittedName>
</protein>
<dbReference type="HOGENOM" id="CLU_1710790_0_0_5"/>
<feature type="region of interest" description="Disordered" evidence="1">
    <location>
        <begin position="37"/>
        <end position="56"/>
    </location>
</feature>
<reference evidence="2 3" key="1">
    <citation type="journal article" date="2013" name="Genome Announc.">
        <title>Genome sequences for three denitrifying bacterial strains isolated from a uranium- and nitrate-contaminated subsurface environment.</title>
        <authorList>
            <person name="Venkatramanan R."/>
            <person name="Prakash O."/>
            <person name="Woyke T."/>
            <person name="Chain P."/>
            <person name="Goodwin L.A."/>
            <person name="Watson D."/>
            <person name="Brooks S."/>
            <person name="Kostka J.E."/>
            <person name="Green S.J."/>
        </authorList>
    </citation>
    <scope>NUCLEOTIDE SEQUENCE [LARGE SCALE GENOMIC DNA]</scope>
    <source>
        <strain evidence="2 3">1NES1</strain>
    </source>
</reference>
<evidence type="ECO:0000313" key="3">
    <source>
        <dbReference type="Proteomes" id="UP000005952"/>
    </source>
</evidence>
<dbReference type="EMBL" id="CP005587">
    <property type="protein sequence ID" value="AGK57084.1"/>
    <property type="molecule type" value="Genomic_DNA"/>
</dbReference>
<evidence type="ECO:0000313" key="2">
    <source>
        <dbReference type="EMBL" id="AGK57084.1"/>
    </source>
</evidence>
<sequence length="153" mass="16335">MCKLAQHHTNDGTGGTRPRLVCSSVLAKQSAHFRAGGAPIAGSAGGTRSAGQRRAPPRLRGIGRAVRRVSPVGLTNTRNAARPMLLVSPFGLRFAPGAPTNPPTKHGRCHRARCFWGGLRSRPAGSLGGWGEMRNALAQHRIIKALRRCYGCR</sequence>